<evidence type="ECO:0000313" key="4">
    <source>
        <dbReference type="EMBL" id="PYI12096.1"/>
    </source>
</evidence>
<dbReference type="InterPro" id="IPR042299">
    <property type="entry name" value="Ufd1-like_Nn"/>
</dbReference>
<dbReference type="GO" id="GO:0031593">
    <property type="term" value="F:polyubiquitin modification-dependent protein binding"/>
    <property type="evidence" value="ECO:0007669"/>
    <property type="project" value="TreeGrafter"/>
</dbReference>
<protein>
    <submittedName>
        <fullName evidence="4">Uncharacterized protein</fullName>
    </submittedName>
</protein>
<dbReference type="Proteomes" id="UP000248423">
    <property type="component" value="Unassembled WGS sequence"/>
</dbReference>
<keyword evidence="5" id="KW-1185">Reference proteome</keyword>
<dbReference type="AlphaFoldDB" id="A0A319EP62"/>
<organism evidence="4 5">
    <name type="scientific">Aspergillus sclerotiicarbonarius (strain CBS 121057 / IBT 28362)</name>
    <dbReference type="NCBI Taxonomy" id="1448318"/>
    <lineage>
        <taxon>Eukaryota</taxon>
        <taxon>Fungi</taxon>
        <taxon>Dikarya</taxon>
        <taxon>Ascomycota</taxon>
        <taxon>Pezizomycotina</taxon>
        <taxon>Eurotiomycetes</taxon>
        <taxon>Eurotiomycetidae</taxon>
        <taxon>Eurotiales</taxon>
        <taxon>Aspergillaceae</taxon>
        <taxon>Aspergillus</taxon>
        <taxon>Aspergillus subgen. Circumdati</taxon>
    </lineage>
</organism>
<dbReference type="PANTHER" id="PTHR12555">
    <property type="entry name" value="UBIQUITIN FUSION DEGRADATON PROTEIN 1"/>
    <property type="match status" value="1"/>
</dbReference>
<dbReference type="Gene3D" id="3.10.330.10">
    <property type="match status" value="1"/>
</dbReference>
<dbReference type="VEuPathDB" id="FungiDB:BO78DRAFT_382104"/>
<sequence>MARDQGSLRWSSQLTVAPPPRIPRLPGDKITLPPSALEQLLAAAPLQEVNSPGPARQYTSAFDPFNPHTFAAESQARERGVDRQQQLPHPLTFRIVNLQNDRVVYAGVREFSAAENEIGLSAFLRGALGIAAQDPGSSAVVDDAGDDAPTAPATVTVHAQQLPKGTYVRLRPLEAGYDPGDWKALLERQLRDNYTTLTSGEVLTVAGSGDQSFQFLVDKVEPHGNGICVVDTDLEVDIVALTEDQARETLQKRLEKASRVSGTRAGTSIGGELRLGQVFTGQVAPGDYVDYELLKWDPANALEVSVEGTDDADVCLFASPLSARQRNRPREDEHLRCGSLGSTPAIAIQPTNSCWALTCRS</sequence>
<gene>
    <name evidence="4" type="ORF">BO78DRAFT_382104</name>
</gene>
<dbReference type="GO" id="GO:0036503">
    <property type="term" value="P:ERAD pathway"/>
    <property type="evidence" value="ECO:0007669"/>
    <property type="project" value="TreeGrafter"/>
</dbReference>
<dbReference type="Pfam" id="PF24842">
    <property type="entry name" value="UFD1_N2"/>
    <property type="match status" value="1"/>
</dbReference>
<dbReference type="InterPro" id="IPR004854">
    <property type="entry name" value="Ufd1-like"/>
</dbReference>
<feature type="domain" description="Ubiquitin fusion degradation protein UFD1 N-terminal subdomain 2" evidence="3">
    <location>
        <begin position="164"/>
        <end position="239"/>
    </location>
</feature>
<dbReference type="InterPro" id="IPR055418">
    <property type="entry name" value="UFD1_N2"/>
</dbReference>
<name>A0A319EP62_ASPSB</name>
<accession>A0A319EP62</accession>
<dbReference type="Pfam" id="PF24503">
    <property type="entry name" value="DUF7590"/>
    <property type="match status" value="1"/>
</dbReference>
<dbReference type="GO" id="GO:0034098">
    <property type="term" value="C:VCP-NPL4-UFD1 AAA ATPase complex"/>
    <property type="evidence" value="ECO:0007669"/>
    <property type="project" value="TreeGrafter"/>
</dbReference>
<dbReference type="Gene3D" id="2.40.40.50">
    <property type="entry name" value="Ubiquitin fusion degradation protein UFD1, N-terminal domain"/>
    <property type="match status" value="1"/>
</dbReference>
<dbReference type="InterPro" id="IPR056012">
    <property type="entry name" value="DUF7590"/>
</dbReference>
<evidence type="ECO:0000259" key="2">
    <source>
        <dbReference type="Pfam" id="PF24503"/>
    </source>
</evidence>
<feature type="region of interest" description="Disordered" evidence="1">
    <location>
        <begin position="1"/>
        <end position="29"/>
    </location>
</feature>
<dbReference type="STRING" id="1448318.A0A319EP62"/>
<dbReference type="EMBL" id="KZ826316">
    <property type="protein sequence ID" value="PYI12096.1"/>
    <property type="molecule type" value="Genomic_DNA"/>
</dbReference>
<reference evidence="4 5" key="1">
    <citation type="submission" date="2018-02" db="EMBL/GenBank/DDBJ databases">
        <title>The genomes of Aspergillus section Nigri reveals drivers in fungal speciation.</title>
        <authorList>
            <consortium name="DOE Joint Genome Institute"/>
            <person name="Vesth T.C."/>
            <person name="Nybo J."/>
            <person name="Theobald S."/>
            <person name="Brandl J."/>
            <person name="Frisvad J.C."/>
            <person name="Nielsen K.F."/>
            <person name="Lyhne E.K."/>
            <person name="Kogle M.E."/>
            <person name="Kuo A."/>
            <person name="Riley R."/>
            <person name="Clum A."/>
            <person name="Nolan M."/>
            <person name="Lipzen A."/>
            <person name="Salamov A."/>
            <person name="Henrissat B."/>
            <person name="Wiebenga A."/>
            <person name="De vries R.P."/>
            <person name="Grigoriev I.V."/>
            <person name="Mortensen U.H."/>
            <person name="Andersen M.R."/>
            <person name="Baker S.E."/>
        </authorList>
    </citation>
    <scope>NUCLEOTIDE SEQUENCE [LARGE SCALE GENOMIC DNA]</scope>
    <source>
        <strain evidence="4 5">CBS 121057</strain>
    </source>
</reference>
<evidence type="ECO:0000313" key="5">
    <source>
        <dbReference type="Proteomes" id="UP000248423"/>
    </source>
</evidence>
<proteinExistence type="predicted"/>
<dbReference type="OrthoDB" id="193703at2759"/>
<dbReference type="GO" id="GO:0006511">
    <property type="term" value="P:ubiquitin-dependent protein catabolic process"/>
    <property type="evidence" value="ECO:0007669"/>
    <property type="project" value="InterPro"/>
</dbReference>
<dbReference type="PANTHER" id="PTHR12555:SF15">
    <property type="entry name" value="FUSION DEGRADATION PROTEIN (UFD1), PUTATIVE (AFU_ORTHOLOGUE AFUA_4G04640)-RELATED"/>
    <property type="match status" value="1"/>
</dbReference>
<feature type="domain" description="DUF7590" evidence="2">
    <location>
        <begin position="266"/>
        <end position="352"/>
    </location>
</feature>
<evidence type="ECO:0000256" key="1">
    <source>
        <dbReference type="SAM" id="MobiDB-lite"/>
    </source>
</evidence>
<evidence type="ECO:0000259" key="3">
    <source>
        <dbReference type="Pfam" id="PF24842"/>
    </source>
</evidence>